<dbReference type="Pfam" id="PF02574">
    <property type="entry name" value="S-methyl_trans"/>
    <property type="match status" value="1"/>
</dbReference>
<comment type="cofactor">
    <cofactor evidence="8">
        <name>Zn(2+)</name>
        <dbReference type="ChEBI" id="CHEBI:29105"/>
    </cofactor>
</comment>
<keyword evidence="5 8" id="KW-0808">Transferase</keyword>
<dbReference type="GO" id="GO:0004489">
    <property type="term" value="F:methylenetetrahydrofolate reductase [NAD(P)H] activity"/>
    <property type="evidence" value="ECO:0007669"/>
    <property type="project" value="InterPro"/>
</dbReference>
<organism evidence="10 11">
    <name type="scientific">[Clostridium] polysaccharolyticum</name>
    <dbReference type="NCBI Taxonomy" id="29364"/>
    <lineage>
        <taxon>Bacteria</taxon>
        <taxon>Bacillati</taxon>
        <taxon>Bacillota</taxon>
        <taxon>Clostridia</taxon>
        <taxon>Lachnospirales</taxon>
        <taxon>Lachnospiraceae</taxon>
    </lineage>
</organism>
<dbReference type="Pfam" id="PF02219">
    <property type="entry name" value="MTHFR"/>
    <property type="match status" value="1"/>
</dbReference>
<dbReference type="UniPathway" id="UPA00193"/>
<dbReference type="InterPro" id="IPR029041">
    <property type="entry name" value="FAD-linked_oxidoreductase-like"/>
</dbReference>
<dbReference type="OrthoDB" id="9803687at2"/>
<dbReference type="GO" id="GO:0035999">
    <property type="term" value="P:tetrahydrofolate interconversion"/>
    <property type="evidence" value="ECO:0007669"/>
    <property type="project" value="UniProtKB-UniPathway"/>
</dbReference>
<evidence type="ECO:0000256" key="4">
    <source>
        <dbReference type="ARBA" id="ARBA00022630"/>
    </source>
</evidence>
<comment type="pathway">
    <text evidence="2">One-carbon metabolism; tetrahydrofolate interconversion.</text>
</comment>
<dbReference type="CDD" id="cd00537">
    <property type="entry name" value="MTHFR"/>
    <property type="match status" value="1"/>
</dbReference>
<keyword evidence="8" id="KW-0479">Metal-binding</keyword>
<gene>
    <name evidence="10" type="ORF">SAMN04487772_11275</name>
</gene>
<dbReference type="PROSITE" id="PS50970">
    <property type="entry name" value="HCY"/>
    <property type="match status" value="1"/>
</dbReference>
<keyword evidence="7" id="KW-0560">Oxidoreductase</keyword>
<dbReference type="InterPro" id="IPR003726">
    <property type="entry name" value="HCY_dom"/>
</dbReference>
<evidence type="ECO:0000313" key="11">
    <source>
        <dbReference type="Proteomes" id="UP000199800"/>
    </source>
</evidence>
<dbReference type="STRING" id="29364.SAMN04487772_11275"/>
<feature type="binding site" evidence="8">
    <location>
        <position position="277"/>
    </location>
    <ligand>
        <name>Zn(2+)</name>
        <dbReference type="ChEBI" id="CHEBI:29105"/>
    </ligand>
</feature>
<dbReference type="Gene3D" id="3.20.20.330">
    <property type="entry name" value="Homocysteine-binding-like domain"/>
    <property type="match status" value="1"/>
</dbReference>
<reference evidence="10 11" key="1">
    <citation type="submission" date="2016-10" db="EMBL/GenBank/DDBJ databases">
        <authorList>
            <person name="de Groot N.N."/>
        </authorList>
    </citation>
    <scope>NUCLEOTIDE SEQUENCE [LARGE SCALE GENOMIC DNA]</scope>
    <source>
        <strain evidence="10 11">DSM 1801</strain>
    </source>
</reference>
<comment type="cofactor">
    <cofactor evidence="1">
        <name>FAD</name>
        <dbReference type="ChEBI" id="CHEBI:57692"/>
    </cofactor>
</comment>
<evidence type="ECO:0000256" key="2">
    <source>
        <dbReference type="ARBA" id="ARBA00004777"/>
    </source>
</evidence>
<proteinExistence type="predicted"/>
<protein>
    <submittedName>
        <fullName evidence="10">Homocysteine S-methyltransferase</fullName>
    </submittedName>
</protein>
<dbReference type="AlphaFoldDB" id="A0A1I0D3H5"/>
<keyword evidence="4" id="KW-0285">Flavoprotein</keyword>
<name>A0A1I0D3H5_9FIRM</name>
<feature type="domain" description="Hcy-binding" evidence="9">
    <location>
        <begin position="1"/>
        <end position="291"/>
    </location>
</feature>
<keyword evidence="8" id="KW-0862">Zinc</keyword>
<dbReference type="SUPFAM" id="SSF82282">
    <property type="entry name" value="Homocysteine S-methyltransferase"/>
    <property type="match status" value="1"/>
</dbReference>
<dbReference type="PANTHER" id="PTHR11103">
    <property type="entry name" value="SLR1189 PROTEIN"/>
    <property type="match status" value="1"/>
</dbReference>
<evidence type="ECO:0000256" key="6">
    <source>
        <dbReference type="ARBA" id="ARBA00022827"/>
    </source>
</evidence>
<evidence type="ECO:0000256" key="8">
    <source>
        <dbReference type="PROSITE-ProRule" id="PRU00333"/>
    </source>
</evidence>
<evidence type="ECO:0000256" key="1">
    <source>
        <dbReference type="ARBA" id="ARBA00001974"/>
    </source>
</evidence>
<dbReference type="Gene3D" id="3.20.20.220">
    <property type="match status" value="1"/>
</dbReference>
<evidence type="ECO:0000259" key="9">
    <source>
        <dbReference type="PROSITE" id="PS50970"/>
    </source>
</evidence>
<feature type="binding site" evidence="8">
    <location>
        <position position="211"/>
    </location>
    <ligand>
        <name>Zn(2+)</name>
        <dbReference type="ChEBI" id="CHEBI:29105"/>
    </ligand>
</feature>
<feature type="binding site" evidence="8">
    <location>
        <position position="276"/>
    </location>
    <ligand>
        <name>Zn(2+)</name>
        <dbReference type="ChEBI" id="CHEBI:29105"/>
    </ligand>
</feature>
<dbReference type="PANTHER" id="PTHR11103:SF18">
    <property type="entry name" value="SLR1189 PROTEIN"/>
    <property type="match status" value="1"/>
</dbReference>
<evidence type="ECO:0000313" key="10">
    <source>
        <dbReference type="EMBL" id="SET26150.1"/>
    </source>
</evidence>
<keyword evidence="3 8" id="KW-0489">Methyltransferase</keyword>
<dbReference type="NCBIfam" id="NF006396">
    <property type="entry name" value="PRK08645.1"/>
    <property type="match status" value="1"/>
</dbReference>
<keyword evidence="11" id="KW-1185">Reference proteome</keyword>
<evidence type="ECO:0000256" key="3">
    <source>
        <dbReference type="ARBA" id="ARBA00022603"/>
    </source>
</evidence>
<evidence type="ECO:0000256" key="7">
    <source>
        <dbReference type="ARBA" id="ARBA00023002"/>
    </source>
</evidence>
<dbReference type="Proteomes" id="UP000199800">
    <property type="component" value="Unassembled WGS sequence"/>
</dbReference>
<keyword evidence="6" id="KW-0274">FAD</keyword>
<dbReference type="GO" id="GO:0046872">
    <property type="term" value="F:metal ion binding"/>
    <property type="evidence" value="ECO:0007669"/>
    <property type="project" value="UniProtKB-KW"/>
</dbReference>
<dbReference type="GO" id="GO:0008168">
    <property type="term" value="F:methyltransferase activity"/>
    <property type="evidence" value="ECO:0007669"/>
    <property type="project" value="UniProtKB-UniRule"/>
</dbReference>
<accession>A0A1I0D3H5</accession>
<evidence type="ECO:0000256" key="5">
    <source>
        <dbReference type="ARBA" id="ARBA00022679"/>
    </source>
</evidence>
<dbReference type="GO" id="GO:0032259">
    <property type="term" value="P:methylation"/>
    <property type="evidence" value="ECO:0007669"/>
    <property type="project" value="UniProtKB-KW"/>
</dbReference>
<dbReference type="SUPFAM" id="SSF51730">
    <property type="entry name" value="FAD-linked oxidoreductase"/>
    <property type="match status" value="1"/>
</dbReference>
<dbReference type="RefSeq" id="WP_092477958.1">
    <property type="nucleotide sequence ID" value="NZ_FOHN01000012.1"/>
</dbReference>
<sequence>MKLQEYLKENRLITDGAMGTYYAALKGNDRLVSEFANINEPEFIEEIHMEYIKAGARLLRTNTFAASRDVLQVGAEEQENIIRAACRIAKNAVEKVTKENKQIESQPVFIAGDIGPIPYNPDRTKEDIIKEYKRICDIFIEEKLPVILFETFSDLIMIQEVIAYVKEKSDVFLITDFCVNHNGYSSMGIKASRLLEMAGKMEQIDAAGFNCGVGSGHMCQILKKMVFPKNKYIIAMPNAGYPEKFQNRMVFRDNADYFVENMLEAAELGLDIVGGCCGTTPAYIKKLAQSISQKTVLKAAAIEVVQEEQKEQKKPAIANAFYEKLKQGKKVVAVELDPPYDAKYESVIQHAQYLKEHNVDIITMADSPRGRSRVDSILMSVKLVHDVGVSVMPHVCCRDRNMIAMRSSLLGAYINDIRNLLIVTGDPVPSVSRSSISSVFDYNSIQLMNFMKEMNQEHFSDEPIYYGGALNYAGRIDKVVERMKKKADAGAAYFLTQPIYAPEDIERIHQIKERIDTKILCGIMPFTSFRNATFVKNELAGIHVPDEIVNRYHPDMSRKEAEIVGAEIASEIIEKLYAFADGYYFMLPFNRVSFMDKITIQ</sequence>
<dbReference type="InterPro" id="IPR003171">
    <property type="entry name" value="Mehydrof_redctse-like"/>
</dbReference>
<dbReference type="InterPro" id="IPR036589">
    <property type="entry name" value="HCY_dom_sf"/>
</dbReference>
<dbReference type="EMBL" id="FOHN01000012">
    <property type="protein sequence ID" value="SET26150.1"/>
    <property type="molecule type" value="Genomic_DNA"/>
</dbReference>
<dbReference type="GO" id="GO:0006555">
    <property type="term" value="P:methionine metabolic process"/>
    <property type="evidence" value="ECO:0007669"/>
    <property type="project" value="InterPro"/>
</dbReference>